<feature type="binding site" evidence="7">
    <location>
        <position position="66"/>
    </location>
    <ligand>
        <name>ATP</name>
        <dbReference type="ChEBI" id="CHEBI:30616"/>
    </ligand>
</feature>
<comment type="similarity">
    <text evidence="7">Belongs to the Pup ligase/Pup deamidase family. Pup-conjugating enzyme subfamily.</text>
</comment>
<dbReference type="GO" id="GO:0010498">
    <property type="term" value="P:proteasomal protein catabolic process"/>
    <property type="evidence" value="ECO:0007669"/>
    <property type="project" value="UniProtKB-UniRule"/>
</dbReference>
<feature type="binding site" evidence="7">
    <location>
        <position position="55"/>
    </location>
    <ligand>
        <name>Mg(2+)</name>
        <dbReference type="ChEBI" id="CHEBI:18420"/>
    </ligand>
</feature>
<keyword evidence="5 7" id="KW-0067">ATP-binding</keyword>
<evidence type="ECO:0000256" key="3">
    <source>
        <dbReference type="ARBA" id="ARBA00022741"/>
    </source>
</evidence>
<feature type="binding site" evidence="7">
    <location>
        <position position="419"/>
    </location>
    <ligand>
        <name>ATP</name>
        <dbReference type="ChEBI" id="CHEBI:30616"/>
    </ligand>
</feature>
<name>A0A073B004_9PSEU</name>
<comment type="function">
    <text evidence="7">Catalyzes the covalent attachment of the prokaryotic ubiquitin-like protein modifier Pup to the proteasomal substrate proteins, thereby targeting them for proteasomal degradation. This tagging system is termed pupylation. The ligation reaction involves the side-chain carboxylate of the C-terminal glutamate of Pup and the side-chain amino group of a substrate lysine.</text>
</comment>
<dbReference type="GO" id="GO:0005524">
    <property type="term" value="F:ATP binding"/>
    <property type="evidence" value="ECO:0007669"/>
    <property type="project" value="UniProtKB-UniRule"/>
</dbReference>
<feature type="binding site" evidence="7">
    <location>
        <position position="53"/>
    </location>
    <ligand>
        <name>ATP</name>
        <dbReference type="ChEBI" id="CHEBI:30616"/>
    </ligand>
</feature>
<reference evidence="10 11" key="1">
    <citation type="submission" date="2014-06" db="EMBL/GenBank/DDBJ databases">
        <title>Saccharopolyspora rectivirgula DSM-43113 Genome sequencing.</title>
        <authorList>
            <person name="Barrera C."/>
            <person name="Millon L."/>
            <person name="Rognon B."/>
            <person name="Zaugg C."/>
            <person name="Monod M."/>
        </authorList>
    </citation>
    <scope>NUCLEOTIDE SEQUENCE [LARGE SCALE GENOMIC DNA]</scope>
    <source>
        <strain evidence="10 11">DSM 43113</strain>
    </source>
</reference>
<evidence type="ECO:0000256" key="5">
    <source>
        <dbReference type="ARBA" id="ARBA00022840"/>
    </source>
</evidence>
<gene>
    <name evidence="7" type="primary">pafA</name>
    <name evidence="10" type="ORF">GU90_06705</name>
</gene>
<dbReference type="HAMAP" id="MF_02111">
    <property type="entry name" value="Pup_ligase"/>
    <property type="match status" value="1"/>
</dbReference>
<evidence type="ECO:0000256" key="7">
    <source>
        <dbReference type="HAMAP-Rule" id="MF_02111"/>
    </source>
</evidence>
<sequence length="452" mass="51339">MQRRIFGIETEFGVTCTFHGQRRLSPDEVARYLFRRVVSWGRSSNVFLRNGARLYLDVGSHPEYATAECDDLGQLVAHDKAGERILEDLLADAERRLADEGIGGDIFLFKNNTDSAGNSYGCHENYLVGRSGEFSRIADVLLPFLVTRQLICGAGKVLQTPRGAVYCLSQRAEHIWEGVSSATTRSRPIINTRDEPHADAERYRRLHVIVGDSNMSEVTTLLKVGTANLVLEMVEQGVQFRDFSLDNPIRAIREISHDMTGQRTVRLAGGREASALDIQREYYERAVDYVDRRGSDATTDRILDLWGRALQAIEEQDFSLIDREIDWAIKYRLLERYRSKHGLELSSPRIAQLDLAYHDIRRGRGLFDMLQRKDLIDRVTDDGEIEAAKDTPPQTTRAKLRGDFIAAAQAAGRDFTVDWVHLKLNDQAQRTVLCKDPFRAVDERVERLINSL</sequence>
<dbReference type="UniPathway" id="UPA00997"/>
<dbReference type="GO" id="GO:0016879">
    <property type="term" value="F:ligase activity, forming carbon-nitrogen bonds"/>
    <property type="evidence" value="ECO:0007669"/>
    <property type="project" value="UniProtKB-UniRule"/>
</dbReference>
<organism evidence="10 11">
    <name type="scientific">Saccharopolyspora rectivirgula</name>
    <dbReference type="NCBI Taxonomy" id="28042"/>
    <lineage>
        <taxon>Bacteria</taxon>
        <taxon>Bacillati</taxon>
        <taxon>Actinomycetota</taxon>
        <taxon>Actinomycetes</taxon>
        <taxon>Pseudonocardiales</taxon>
        <taxon>Pseudonocardiaceae</taxon>
        <taxon>Saccharopolyspora</taxon>
    </lineage>
</organism>
<dbReference type="NCBIfam" id="TIGR03686">
    <property type="entry name" value="pupylate_PafA"/>
    <property type="match status" value="1"/>
</dbReference>
<dbReference type="OrthoDB" id="9760627at2"/>
<dbReference type="EC" id="6.3.1.19" evidence="7 8"/>
<comment type="catalytic activity">
    <reaction evidence="7">
        <text>ATP + [prokaryotic ubiquitin-like protein]-L-glutamate + [protein]-L-lysine = ADP + phosphate + N(6)-([prokaryotic ubiquitin-like protein]-gamma-L-glutamyl)-[protein]-L-lysine.</text>
        <dbReference type="EC" id="6.3.1.19"/>
    </reaction>
</comment>
<feature type="binding site" evidence="7">
    <location>
        <position position="63"/>
    </location>
    <ligand>
        <name>Mg(2+)</name>
        <dbReference type="ChEBI" id="CHEBI:18420"/>
    </ligand>
</feature>
<dbReference type="PANTHER" id="PTHR42307:SF3">
    <property type="entry name" value="PUP--PROTEIN LIGASE"/>
    <property type="match status" value="1"/>
</dbReference>
<evidence type="ECO:0000313" key="10">
    <source>
        <dbReference type="EMBL" id="KEI44911.1"/>
    </source>
</evidence>
<comment type="miscellaneous">
    <text evidence="7">The reaction mechanism probably proceeds via the activation of Pup by phosphorylation of its C-terminal glutamate, which is then subject to nucleophilic attack by the substrate lysine, resulting in an isopeptide bond and the release of phosphate as a good leaving group.</text>
</comment>
<evidence type="ECO:0000256" key="2">
    <source>
        <dbReference type="ARBA" id="ARBA00022723"/>
    </source>
</evidence>
<dbReference type="GO" id="GO:0019787">
    <property type="term" value="F:ubiquitin-like protein transferase activity"/>
    <property type="evidence" value="ECO:0007669"/>
    <property type="project" value="UniProtKB-UniRule"/>
</dbReference>
<keyword evidence="4 7" id="KW-0833">Ubl conjugation pathway</keyword>
<keyword evidence="11" id="KW-1185">Reference proteome</keyword>
<dbReference type="InterPro" id="IPR022279">
    <property type="entry name" value="Pup_ligase"/>
</dbReference>
<evidence type="ECO:0000256" key="9">
    <source>
        <dbReference type="PIRSR" id="PIRSR018077-1"/>
    </source>
</evidence>
<dbReference type="EMBL" id="JNVU01000017">
    <property type="protein sequence ID" value="KEI44911.1"/>
    <property type="molecule type" value="Genomic_DNA"/>
</dbReference>
<keyword evidence="3 7" id="KW-0547">Nucleotide-binding</keyword>
<dbReference type="RefSeq" id="WP_029721178.1">
    <property type="nucleotide sequence ID" value="NZ_JAJUIW010000021.1"/>
</dbReference>
<dbReference type="STRING" id="28042.GU90_06705"/>
<keyword evidence="1 7" id="KW-0436">Ligase</keyword>
<feature type="binding site" evidence="7">
    <location>
        <position position="9"/>
    </location>
    <ligand>
        <name>Mg(2+)</name>
        <dbReference type="ChEBI" id="CHEBI:18420"/>
    </ligand>
</feature>
<dbReference type="InterPro" id="IPR004347">
    <property type="entry name" value="Pup_ligase/deamidase"/>
</dbReference>
<comment type="caution">
    <text evidence="10">The sequence shown here is derived from an EMBL/GenBank/DDBJ whole genome shotgun (WGS) entry which is preliminary data.</text>
</comment>
<evidence type="ECO:0000256" key="1">
    <source>
        <dbReference type="ARBA" id="ARBA00022598"/>
    </source>
</evidence>
<dbReference type="UniPathway" id="UPA00998"/>
<evidence type="ECO:0000256" key="8">
    <source>
        <dbReference type="NCBIfam" id="TIGR03686"/>
    </source>
</evidence>
<dbReference type="Pfam" id="PF03136">
    <property type="entry name" value="Pup_ligase"/>
    <property type="match status" value="1"/>
</dbReference>
<accession>A0A073B004</accession>
<dbReference type="PANTHER" id="PTHR42307">
    <property type="entry name" value="PUP DEAMIDASE/DEPUPYLASE"/>
    <property type="match status" value="1"/>
</dbReference>
<dbReference type="GO" id="GO:0000287">
    <property type="term" value="F:magnesium ion binding"/>
    <property type="evidence" value="ECO:0007669"/>
    <property type="project" value="UniProtKB-UniRule"/>
</dbReference>
<comment type="pathway">
    <text evidence="7">Protein modification; protein pupylation.</text>
</comment>
<dbReference type="Proteomes" id="UP000031419">
    <property type="component" value="Unassembled WGS sequence"/>
</dbReference>
<keyword evidence="6 7" id="KW-0460">Magnesium</keyword>
<feature type="active site" description="Proton acceptor" evidence="7 9">
    <location>
        <position position="57"/>
    </location>
</feature>
<dbReference type="eggNOG" id="COG0638">
    <property type="taxonomic scope" value="Bacteria"/>
</dbReference>
<comment type="pathway">
    <text evidence="7">Protein degradation; proteasomal Pup-dependent pathway.</text>
</comment>
<keyword evidence="2 7" id="KW-0479">Metal-binding</keyword>
<protein>
    <recommendedName>
        <fullName evidence="7 8">Pup--protein ligase</fullName>
        <ecNumber evidence="7 8">6.3.1.19</ecNumber>
    </recommendedName>
    <alternativeName>
        <fullName evidence="7">Proteasome accessory factor A</fullName>
    </alternativeName>
    <alternativeName>
        <fullName evidence="7">Pup-conjugating enzyme</fullName>
    </alternativeName>
</protein>
<dbReference type="AlphaFoldDB" id="A0A073B004"/>
<dbReference type="PIRSF" id="PIRSF018077">
    <property type="entry name" value="UCP018077"/>
    <property type="match status" value="1"/>
</dbReference>
<dbReference type="GO" id="GO:0070490">
    <property type="term" value="P:protein pupylation"/>
    <property type="evidence" value="ECO:0007669"/>
    <property type="project" value="UniProtKB-UniRule"/>
</dbReference>
<proteinExistence type="inferred from homology"/>
<dbReference type="GO" id="GO:0019941">
    <property type="term" value="P:modification-dependent protein catabolic process"/>
    <property type="evidence" value="ECO:0007669"/>
    <property type="project" value="UniProtKB-UniRule"/>
</dbReference>
<evidence type="ECO:0000313" key="11">
    <source>
        <dbReference type="Proteomes" id="UP000031419"/>
    </source>
</evidence>
<evidence type="ECO:0000256" key="6">
    <source>
        <dbReference type="ARBA" id="ARBA00022842"/>
    </source>
</evidence>
<evidence type="ECO:0000256" key="4">
    <source>
        <dbReference type="ARBA" id="ARBA00022786"/>
    </source>
</evidence>